<name>A0ABP9DJI9_9BACT</name>
<evidence type="ECO:0000313" key="2">
    <source>
        <dbReference type="EMBL" id="GAA4849014.1"/>
    </source>
</evidence>
<accession>A0ABP9DJI9</accession>
<comment type="caution">
    <text evidence="2">The sequence shown here is derived from an EMBL/GenBank/DDBJ whole genome shotgun (WGS) entry which is preliminary data.</text>
</comment>
<dbReference type="EMBL" id="BAABJX010000061">
    <property type="protein sequence ID" value="GAA4849014.1"/>
    <property type="molecule type" value="Genomic_DNA"/>
</dbReference>
<gene>
    <name evidence="2" type="ORF">GCM10023331_37150</name>
</gene>
<dbReference type="Proteomes" id="UP001500298">
    <property type="component" value="Unassembled WGS sequence"/>
</dbReference>
<feature type="chain" id="PRO_5046257371" description="MetA-pathway of phenol degradation" evidence="1">
    <location>
        <begin position="20"/>
        <end position="343"/>
    </location>
</feature>
<evidence type="ECO:0000313" key="3">
    <source>
        <dbReference type="Proteomes" id="UP001500298"/>
    </source>
</evidence>
<keyword evidence="1" id="KW-0732">Signal</keyword>
<dbReference type="SUPFAM" id="SSF56935">
    <property type="entry name" value="Porins"/>
    <property type="match status" value="1"/>
</dbReference>
<organism evidence="2 3">
    <name type="scientific">Algivirga pacifica</name>
    <dbReference type="NCBI Taxonomy" id="1162670"/>
    <lineage>
        <taxon>Bacteria</taxon>
        <taxon>Pseudomonadati</taxon>
        <taxon>Bacteroidota</taxon>
        <taxon>Cytophagia</taxon>
        <taxon>Cytophagales</taxon>
        <taxon>Flammeovirgaceae</taxon>
        <taxon>Algivirga</taxon>
    </lineage>
</organism>
<proteinExistence type="predicted"/>
<evidence type="ECO:0000256" key="1">
    <source>
        <dbReference type="SAM" id="SignalP"/>
    </source>
</evidence>
<evidence type="ECO:0008006" key="4">
    <source>
        <dbReference type="Google" id="ProtNLM"/>
    </source>
</evidence>
<sequence length="343" mass="38798">MKTIFSTLLFLGAFTTLLAQETSLSSAQDTLKKHQFTFDGTLVITGMARQYDKDPMPNSDNISSERQLLGLYIPEINYQWNISEKQQLEAFASVALLGGLFDGEGELIPLPYQGWIAYTYDRLSLKVGYQEIRWGNAKLLRTLNWMDMFHPLDPVAFNPGIFATLGTYQFGNDGHIQLWVINNELDILDRYDYSKGYGGRVTYPLGNFDLGASYLRHRHEKRYQGEPFYVNYLGIDLKYDAPLSWWVDGMIHQEPGISFVAPDQDSDQLLTKIKVTIGASYALPFGEEGVKMVAEHILSSDARIGTTNHLTALDLTYSAGKLGEFKTTFIYFISIISVKTIDE</sequence>
<feature type="signal peptide" evidence="1">
    <location>
        <begin position="1"/>
        <end position="19"/>
    </location>
</feature>
<protein>
    <recommendedName>
        <fullName evidence="4">MetA-pathway of phenol degradation</fullName>
    </recommendedName>
</protein>
<keyword evidence="3" id="KW-1185">Reference proteome</keyword>
<dbReference type="RefSeq" id="WP_345374583.1">
    <property type="nucleotide sequence ID" value="NZ_BAABJX010000061.1"/>
</dbReference>
<reference evidence="3" key="1">
    <citation type="journal article" date="2019" name="Int. J. Syst. Evol. Microbiol.">
        <title>The Global Catalogue of Microorganisms (GCM) 10K type strain sequencing project: providing services to taxonomists for standard genome sequencing and annotation.</title>
        <authorList>
            <consortium name="The Broad Institute Genomics Platform"/>
            <consortium name="The Broad Institute Genome Sequencing Center for Infectious Disease"/>
            <person name="Wu L."/>
            <person name="Ma J."/>
        </authorList>
    </citation>
    <scope>NUCLEOTIDE SEQUENCE [LARGE SCALE GENOMIC DNA]</scope>
    <source>
        <strain evidence="3">JCM 18326</strain>
    </source>
</reference>